<dbReference type="InterPro" id="IPR051600">
    <property type="entry name" value="Beta-PGM-like"/>
</dbReference>
<gene>
    <name evidence="4" type="ORF">S01H4_11348</name>
</gene>
<dbReference type="SUPFAM" id="SSF56784">
    <property type="entry name" value="HAD-like"/>
    <property type="match status" value="1"/>
</dbReference>
<evidence type="ECO:0000313" key="4">
    <source>
        <dbReference type="EMBL" id="GAG54641.1"/>
    </source>
</evidence>
<dbReference type="InterPro" id="IPR023198">
    <property type="entry name" value="PGP-like_dom2"/>
</dbReference>
<dbReference type="CDD" id="cd07505">
    <property type="entry name" value="HAD_BPGM-like"/>
    <property type="match status" value="1"/>
</dbReference>
<dbReference type="Gene3D" id="1.10.150.240">
    <property type="entry name" value="Putative phosphatase, domain 2"/>
    <property type="match status" value="1"/>
</dbReference>
<evidence type="ECO:0000256" key="3">
    <source>
        <dbReference type="ARBA" id="ARBA00022842"/>
    </source>
</evidence>
<dbReference type="InterPro" id="IPR006439">
    <property type="entry name" value="HAD-SF_hydro_IA"/>
</dbReference>
<dbReference type="PANTHER" id="PTHR46193">
    <property type="entry name" value="6-PHOSPHOGLUCONATE PHOSPHATASE"/>
    <property type="match status" value="1"/>
</dbReference>
<dbReference type="InterPro" id="IPR036412">
    <property type="entry name" value="HAD-like_sf"/>
</dbReference>
<evidence type="ECO:0000256" key="2">
    <source>
        <dbReference type="ARBA" id="ARBA00022723"/>
    </source>
</evidence>
<keyword evidence="3" id="KW-0460">Magnesium</keyword>
<comment type="cofactor">
    <cofactor evidence="1">
        <name>Mg(2+)</name>
        <dbReference type="ChEBI" id="CHEBI:18420"/>
    </cofactor>
</comment>
<comment type="caution">
    <text evidence="4">The sequence shown here is derived from an EMBL/GenBank/DDBJ whole genome shotgun (WGS) entry which is preliminary data.</text>
</comment>
<dbReference type="GO" id="GO:0046872">
    <property type="term" value="F:metal ion binding"/>
    <property type="evidence" value="ECO:0007669"/>
    <property type="project" value="UniProtKB-KW"/>
</dbReference>
<dbReference type="NCBIfam" id="TIGR01509">
    <property type="entry name" value="HAD-SF-IA-v3"/>
    <property type="match status" value="1"/>
</dbReference>
<dbReference type="EMBL" id="BART01004563">
    <property type="protein sequence ID" value="GAG54641.1"/>
    <property type="molecule type" value="Genomic_DNA"/>
</dbReference>
<dbReference type="PRINTS" id="PR00413">
    <property type="entry name" value="HADHALOGNASE"/>
</dbReference>
<dbReference type="Gene3D" id="3.40.50.1000">
    <property type="entry name" value="HAD superfamily/HAD-like"/>
    <property type="match status" value="1"/>
</dbReference>
<dbReference type="SFLD" id="SFLDS00003">
    <property type="entry name" value="Haloacid_Dehalogenase"/>
    <property type="match status" value="1"/>
</dbReference>
<dbReference type="SFLD" id="SFLDG01135">
    <property type="entry name" value="C1.5.6:_HAD__Beta-PGM__Phospha"/>
    <property type="match status" value="1"/>
</dbReference>
<keyword evidence="2" id="KW-0479">Metal-binding</keyword>
<protein>
    <recommendedName>
        <fullName evidence="5">HAD family phosphatase</fullName>
    </recommendedName>
</protein>
<proteinExistence type="predicted"/>
<organism evidence="4">
    <name type="scientific">marine sediment metagenome</name>
    <dbReference type="NCBI Taxonomy" id="412755"/>
    <lineage>
        <taxon>unclassified sequences</taxon>
        <taxon>metagenomes</taxon>
        <taxon>ecological metagenomes</taxon>
    </lineage>
</organism>
<dbReference type="InterPro" id="IPR023214">
    <property type="entry name" value="HAD_sf"/>
</dbReference>
<dbReference type="PANTHER" id="PTHR46193:SF21">
    <property type="entry name" value="SLL1138 PROTEIN"/>
    <property type="match status" value="1"/>
</dbReference>
<evidence type="ECO:0008006" key="5">
    <source>
        <dbReference type="Google" id="ProtNLM"/>
    </source>
</evidence>
<dbReference type="Pfam" id="PF13419">
    <property type="entry name" value="HAD_2"/>
    <property type="match status" value="1"/>
</dbReference>
<dbReference type="InterPro" id="IPR041492">
    <property type="entry name" value="HAD_2"/>
</dbReference>
<feature type="non-terminal residue" evidence="4">
    <location>
        <position position="202"/>
    </location>
</feature>
<dbReference type="SFLD" id="SFLDG01129">
    <property type="entry name" value="C1.5:_HAD__Beta-PGM__Phosphata"/>
    <property type="match status" value="1"/>
</dbReference>
<name>X1A301_9ZZZZ</name>
<dbReference type="GO" id="GO:0003824">
    <property type="term" value="F:catalytic activity"/>
    <property type="evidence" value="ECO:0007669"/>
    <property type="project" value="UniProtKB-ARBA"/>
</dbReference>
<reference evidence="4" key="1">
    <citation type="journal article" date="2014" name="Front. Microbiol.">
        <title>High frequency of phylogenetically diverse reductive dehalogenase-homologous genes in deep subseafloor sedimentary metagenomes.</title>
        <authorList>
            <person name="Kawai M."/>
            <person name="Futagami T."/>
            <person name="Toyoda A."/>
            <person name="Takaki Y."/>
            <person name="Nishi S."/>
            <person name="Hori S."/>
            <person name="Arai W."/>
            <person name="Tsubouchi T."/>
            <person name="Morono Y."/>
            <person name="Uchiyama I."/>
            <person name="Ito T."/>
            <person name="Fujiyama A."/>
            <person name="Inagaki F."/>
            <person name="Takami H."/>
        </authorList>
    </citation>
    <scope>NUCLEOTIDE SEQUENCE</scope>
    <source>
        <strain evidence="4">Expedition CK06-06</strain>
    </source>
</reference>
<sequence length="202" mass="22462">MLRAVIFDFDGVITDSEILHLRAFNRVLAQYDIEIKTKDYYKDYLGLTDVDCFQLVANKGRLGLDGREIENLVKQKNQVFQELAKTEGRIIEGVRDFLEMLEQNNVPTAICSGAVLAEIALILEEARLRSFFAVIVSAEQVKKGKPDPEGPLLTLQKLNRIVSPAEAGIQNPILPNQCIVIEDSHWGLEAAKAAGMHTIAVT</sequence>
<accession>X1A301</accession>
<dbReference type="AlphaFoldDB" id="X1A301"/>
<evidence type="ECO:0000256" key="1">
    <source>
        <dbReference type="ARBA" id="ARBA00001946"/>
    </source>
</evidence>